<dbReference type="AlphaFoldDB" id="A0A939JTX9"/>
<reference evidence="1" key="1">
    <citation type="submission" date="2021-03" db="EMBL/GenBank/DDBJ databases">
        <title>Whole genome sequence of Jiella sp. CQZ9-1.</title>
        <authorList>
            <person name="Tuo L."/>
        </authorList>
    </citation>
    <scope>NUCLEOTIDE SEQUENCE</scope>
    <source>
        <strain evidence="1">CQZ9-1</strain>
    </source>
</reference>
<accession>A0A939JTX9</accession>
<dbReference type="Proteomes" id="UP000664122">
    <property type="component" value="Unassembled WGS sequence"/>
</dbReference>
<evidence type="ECO:0000313" key="1">
    <source>
        <dbReference type="EMBL" id="MBO0662600.1"/>
    </source>
</evidence>
<evidence type="ECO:0000313" key="2">
    <source>
        <dbReference type="Proteomes" id="UP000664122"/>
    </source>
</evidence>
<comment type="caution">
    <text evidence="1">The sequence shown here is derived from an EMBL/GenBank/DDBJ whole genome shotgun (WGS) entry which is preliminary data.</text>
</comment>
<keyword evidence="2" id="KW-1185">Reference proteome</keyword>
<dbReference type="EMBL" id="JAFMPP010000006">
    <property type="protein sequence ID" value="MBO0662600.1"/>
    <property type="molecule type" value="Genomic_DNA"/>
</dbReference>
<evidence type="ECO:0008006" key="3">
    <source>
        <dbReference type="Google" id="ProtNLM"/>
    </source>
</evidence>
<sequence length="112" mass="12828">MVAALGSAAIAAPSVAAAESRATITIGGDRVHVIRDRRHGDRRDRWDRRERWDRPACSPRHAVRKAERMGVRHAHIRRVDRRAIVVAGRRHHHRQIVRFARAPGCPVIAYRR</sequence>
<proteinExistence type="predicted"/>
<name>A0A939JTX9_9HYPH</name>
<gene>
    <name evidence="1" type="ORF">J1C48_08430</name>
</gene>
<organism evidence="1 2">
    <name type="scientific">Jiella flava</name>
    <dbReference type="NCBI Taxonomy" id="2816857"/>
    <lineage>
        <taxon>Bacteria</taxon>
        <taxon>Pseudomonadati</taxon>
        <taxon>Pseudomonadota</taxon>
        <taxon>Alphaproteobacteria</taxon>
        <taxon>Hyphomicrobiales</taxon>
        <taxon>Aurantimonadaceae</taxon>
        <taxon>Jiella</taxon>
    </lineage>
</organism>
<protein>
    <recommendedName>
        <fullName evidence="3">Antifreeze protein</fullName>
    </recommendedName>
</protein>